<keyword evidence="1" id="KW-0812">Transmembrane</keyword>
<name>A0ABW2SW23_9ACTN</name>
<keyword evidence="3" id="KW-1185">Reference proteome</keyword>
<keyword evidence="1" id="KW-0472">Membrane</keyword>
<accession>A0ABW2SW23</accession>
<comment type="caution">
    <text evidence="2">The sequence shown here is derived from an EMBL/GenBank/DDBJ whole genome shotgun (WGS) entry which is preliminary data.</text>
</comment>
<organism evidence="2 3">
    <name type="scientific">Streptosporangium amethystogenes subsp. fukuiense</name>
    <dbReference type="NCBI Taxonomy" id="698418"/>
    <lineage>
        <taxon>Bacteria</taxon>
        <taxon>Bacillati</taxon>
        <taxon>Actinomycetota</taxon>
        <taxon>Actinomycetes</taxon>
        <taxon>Streptosporangiales</taxon>
        <taxon>Streptosporangiaceae</taxon>
        <taxon>Streptosporangium</taxon>
    </lineage>
</organism>
<proteinExistence type="predicted"/>
<sequence length="76" mass="8364">MIANLALYFAEHTLFAHTFTWVWGPFRARLPEPGTLSPIALAITLAALVMTFVLKWPMLRILGICAPLGMGTVLLP</sequence>
<keyword evidence="1" id="KW-1133">Transmembrane helix</keyword>
<feature type="transmembrane region" description="Helical" evidence="1">
    <location>
        <begin position="36"/>
        <end position="54"/>
    </location>
</feature>
<dbReference type="Proteomes" id="UP001596514">
    <property type="component" value="Unassembled WGS sequence"/>
</dbReference>
<protein>
    <submittedName>
        <fullName evidence="2">Uncharacterized protein</fullName>
    </submittedName>
</protein>
<evidence type="ECO:0000256" key="1">
    <source>
        <dbReference type="SAM" id="Phobius"/>
    </source>
</evidence>
<gene>
    <name evidence="2" type="ORF">ACFQVD_09370</name>
</gene>
<feature type="transmembrane region" description="Helical" evidence="1">
    <location>
        <begin position="5"/>
        <end position="24"/>
    </location>
</feature>
<reference evidence="3" key="1">
    <citation type="journal article" date="2019" name="Int. J. Syst. Evol. Microbiol.">
        <title>The Global Catalogue of Microorganisms (GCM) 10K type strain sequencing project: providing services to taxonomists for standard genome sequencing and annotation.</title>
        <authorList>
            <consortium name="The Broad Institute Genomics Platform"/>
            <consortium name="The Broad Institute Genome Sequencing Center for Infectious Disease"/>
            <person name="Wu L."/>
            <person name="Ma J."/>
        </authorList>
    </citation>
    <scope>NUCLEOTIDE SEQUENCE [LARGE SCALE GENOMIC DNA]</scope>
    <source>
        <strain evidence="3">JCM 10083</strain>
    </source>
</reference>
<dbReference type="RefSeq" id="WP_343964213.1">
    <property type="nucleotide sequence ID" value="NZ_BAAAGK010000022.1"/>
</dbReference>
<evidence type="ECO:0000313" key="2">
    <source>
        <dbReference type="EMBL" id="MFC7600307.1"/>
    </source>
</evidence>
<evidence type="ECO:0000313" key="3">
    <source>
        <dbReference type="Proteomes" id="UP001596514"/>
    </source>
</evidence>
<dbReference type="EMBL" id="JBHTEE010000001">
    <property type="protein sequence ID" value="MFC7600307.1"/>
    <property type="molecule type" value="Genomic_DNA"/>
</dbReference>